<evidence type="ECO:0000313" key="3">
    <source>
        <dbReference type="Proteomes" id="UP000283530"/>
    </source>
</evidence>
<dbReference type="STRING" id="337451.A0A3S3NHF0"/>
<dbReference type="Proteomes" id="UP000283530">
    <property type="component" value="Unassembled WGS sequence"/>
</dbReference>
<accession>A0A3S3NHF0</accession>
<dbReference type="InterPro" id="IPR008700">
    <property type="entry name" value="TypeIII_avirulence_cleave"/>
</dbReference>
<comment type="caution">
    <text evidence="2">The sequence shown here is derived from an EMBL/GenBank/DDBJ whole genome shotgun (WGS) entry which is preliminary data.</text>
</comment>
<dbReference type="PANTHER" id="PTHR33882">
    <property type="entry name" value="PATHOGENIC TYPE III EFFECTOR AVIRULENCE FACTOR AVR AVRRPT-CLEAVAGE: CLEAVAGE SITE PROTEIN"/>
    <property type="match status" value="1"/>
</dbReference>
<evidence type="ECO:0000313" key="2">
    <source>
        <dbReference type="EMBL" id="RWR79738.1"/>
    </source>
</evidence>
<dbReference type="OrthoDB" id="1885368at2759"/>
<dbReference type="AlphaFoldDB" id="A0A3S3NHF0"/>
<keyword evidence="3" id="KW-1185">Reference proteome</keyword>
<name>A0A3S3NHF0_9MAGN</name>
<feature type="domain" description="RIN4 pathogenic type III effector avirulence factor Avr cleavage site" evidence="1">
    <location>
        <begin position="26"/>
        <end position="57"/>
    </location>
</feature>
<gene>
    <name evidence="2" type="ORF">CKAN_00833200</name>
</gene>
<dbReference type="PANTHER" id="PTHR33882:SF11">
    <property type="entry name" value="RPM1-INTERACTING PROTEIN 4 (RIN4) FAMILY PROTEIN"/>
    <property type="match status" value="1"/>
</dbReference>
<dbReference type="EMBL" id="QPKB01000003">
    <property type="protein sequence ID" value="RWR79738.1"/>
    <property type="molecule type" value="Genomic_DNA"/>
</dbReference>
<evidence type="ECO:0000259" key="1">
    <source>
        <dbReference type="Pfam" id="PF05627"/>
    </source>
</evidence>
<protein>
    <submittedName>
        <fullName evidence="2">RNA-binding protein BRN2-like protein isoform X1</fullName>
    </submittedName>
</protein>
<sequence>MERHSTLLQFSFSTTADMEIPKEHNGWMSVPQFGGWDQTGGAPDYSMVFSRARKNRKQQRFEFVRPTLDDDEKFIAAIHHDEYSPSKRKKIMSYFCCIKV</sequence>
<organism evidence="2 3">
    <name type="scientific">Cinnamomum micranthum f. kanehirae</name>
    <dbReference type="NCBI Taxonomy" id="337451"/>
    <lineage>
        <taxon>Eukaryota</taxon>
        <taxon>Viridiplantae</taxon>
        <taxon>Streptophyta</taxon>
        <taxon>Embryophyta</taxon>
        <taxon>Tracheophyta</taxon>
        <taxon>Spermatophyta</taxon>
        <taxon>Magnoliopsida</taxon>
        <taxon>Magnoliidae</taxon>
        <taxon>Laurales</taxon>
        <taxon>Lauraceae</taxon>
        <taxon>Cinnamomum</taxon>
    </lineage>
</organism>
<dbReference type="Pfam" id="PF05627">
    <property type="entry name" value="AvrRpt-cleavage"/>
    <property type="match status" value="1"/>
</dbReference>
<reference evidence="2 3" key="1">
    <citation type="journal article" date="2019" name="Nat. Plants">
        <title>Stout camphor tree genome fills gaps in understanding of flowering plant genome evolution.</title>
        <authorList>
            <person name="Chaw S.M."/>
            <person name="Liu Y.C."/>
            <person name="Wu Y.W."/>
            <person name="Wang H.Y."/>
            <person name="Lin C.I."/>
            <person name="Wu C.S."/>
            <person name="Ke H.M."/>
            <person name="Chang L.Y."/>
            <person name="Hsu C.Y."/>
            <person name="Yang H.T."/>
            <person name="Sudianto E."/>
            <person name="Hsu M.H."/>
            <person name="Wu K.P."/>
            <person name="Wang L.N."/>
            <person name="Leebens-Mack J.H."/>
            <person name="Tsai I.J."/>
        </authorList>
    </citation>
    <scope>NUCLEOTIDE SEQUENCE [LARGE SCALE GENOMIC DNA]</scope>
    <source>
        <strain evidence="3">cv. Chaw 1501</strain>
        <tissue evidence="2">Young leaves</tissue>
    </source>
</reference>
<proteinExistence type="predicted"/>